<dbReference type="GO" id="GO:0007165">
    <property type="term" value="P:signal transduction"/>
    <property type="evidence" value="ECO:0007669"/>
    <property type="project" value="UniProtKB-KW"/>
</dbReference>
<evidence type="ECO:0000313" key="9">
    <source>
        <dbReference type="Proteomes" id="UP000093954"/>
    </source>
</evidence>
<dbReference type="InterPro" id="IPR004090">
    <property type="entry name" value="Chemotax_Me-accpt_rcpt"/>
</dbReference>
<dbReference type="Pfam" id="PF00672">
    <property type="entry name" value="HAMP"/>
    <property type="match status" value="1"/>
</dbReference>
<dbReference type="AlphaFoldDB" id="A0A1A6AVR0"/>
<dbReference type="InterPro" id="IPR003660">
    <property type="entry name" value="HAMP_dom"/>
</dbReference>
<evidence type="ECO:0000256" key="4">
    <source>
        <dbReference type="SAM" id="Coils"/>
    </source>
</evidence>
<dbReference type="PROSITE" id="PS50111">
    <property type="entry name" value="CHEMOTAXIS_TRANSDUC_2"/>
    <property type="match status" value="1"/>
</dbReference>
<sequence>MKWFNNLKVIQKLITGFIIVALFIGIVGAVGIVNMRKINSNYNTTYNNDFIGIKNLQQLYVNTLTMRVSVMRIVEDKNVTGTTDAKDVAQRIIDNSKLLSEYKNNYLSNFQRNSFNSLTNYLKQYEDLDSESISLVSNGKYAEASNLSHSIGDARDKVSNSLNELIKSSQKDANNAKIQSDALYLKSSEIMVTVCVLGFIIAIVLGLIISLSISNPLKKVLIFAEAMGEGDFTSTIDIDTEDEIGKVIKALNRATTNTKNLISEIITSSKHIDVSSEELSAVVEEVSSKVENIDSVVTKIQSGIEETSSSSEEITASVEEVDSSINELSAKAVEGSNNANKSKDRATNVEKQGKDAIKEVKNLYEEKKKNMLKAIEEGKVVENIKVMADTIASIAEQTNLLALNAAIEAARAGEQGKGFAVVAEEVKKLAEQSSEAVTGIQDTIIKVQDAFKNLSGNGSDVLRFINENVDPQFEQFENMGKQYYDDSDFVTQMSEEIASMSEELTATIDQVSQAVQSMTITAQKSSEHTETIVGSIDETTKAIEKVALTAQSQAELAQKLNELVMKFKI</sequence>
<organism evidence="8 9">
    <name type="scientific">Clostridium ragsdalei P11</name>
    <dbReference type="NCBI Taxonomy" id="1353534"/>
    <lineage>
        <taxon>Bacteria</taxon>
        <taxon>Bacillati</taxon>
        <taxon>Bacillota</taxon>
        <taxon>Clostridia</taxon>
        <taxon>Eubacteriales</taxon>
        <taxon>Clostridiaceae</taxon>
        <taxon>Clostridium</taxon>
    </lineage>
</organism>
<evidence type="ECO:0000256" key="1">
    <source>
        <dbReference type="ARBA" id="ARBA00023224"/>
    </source>
</evidence>
<name>A0A1A6AVR0_9CLOT</name>
<gene>
    <name evidence="8" type="primary">mcp4_5</name>
    <name evidence="8" type="ORF">CLRAG_16630</name>
</gene>
<evidence type="ECO:0000256" key="5">
    <source>
        <dbReference type="SAM" id="Phobius"/>
    </source>
</evidence>
<dbReference type="EMBL" id="LROS01000015">
    <property type="protein sequence ID" value="OBR94123.1"/>
    <property type="molecule type" value="Genomic_DNA"/>
</dbReference>
<keyword evidence="5" id="KW-1133">Transmembrane helix</keyword>
<dbReference type="SMART" id="SM00304">
    <property type="entry name" value="HAMP"/>
    <property type="match status" value="1"/>
</dbReference>
<dbReference type="PANTHER" id="PTHR32089:SF112">
    <property type="entry name" value="LYSOZYME-LIKE PROTEIN-RELATED"/>
    <property type="match status" value="1"/>
</dbReference>
<feature type="domain" description="Methyl-accepting transducer" evidence="6">
    <location>
        <begin position="275"/>
        <end position="533"/>
    </location>
</feature>
<comment type="caution">
    <text evidence="8">The sequence shown here is derived from an EMBL/GenBank/DDBJ whole genome shotgun (WGS) entry which is preliminary data.</text>
</comment>
<dbReference type="SUPFAM" id="SSF58104">
    <property type="entry name" value="Methyl-accepting chemotaxis protein (MCP) signaling domain"/>
    <property type="match status" value="1"/>
</dbReference>
<feature type="coiled-coil region" evidence="4">
    <location>
        <begin position="346"/>
        <end position="377"/>
    </location>
</feature>
<keyword evidence="9" id="KW-1185">Reference proteome</keyword>
<dbReference type="PROSITE" id="PS50885">
    <property type="entry name" value="HAMP"/>
    <property type="match status" value="1"/>
</dbReference>
<evidence type="ECO:0000259" key="7">
    <source>
        <dbReference type="PROSITE" id="PS50885"/>
    </source>
</evidence>
<comment type="similarity">
    <text evidence="2">Belongs to the methyl-accepting chemotaxis (MCP) protein family.</text>
</comment>
<dbReference type="InterPro" id="IPR024478">
    <property type="entry name" value="HlyB_4HB_MCP"/>
</dbReference>
<feature type="transmembrane region" description="Helical" evidence="5">
    <location>
        <begin position="13"/>
        <end position="33"/>
    </location>
</feature>
<keyword evidence="5" id="KW-0472">Membrane</keyword>
<dbReference type="PATRIC" id="fig|1353534.3.peg.1697"/>
<dbReference type="RefSeq" id="WP_065077973.1">
    <property type="nucleotide sequence ID" value="NZ_LROS01000015.1"/>
</dbReference>
<dbReference type="SMART" id="SM00283">
    <property type="entry name" value="MA"/>
    <property type="match status" value="1"/>
</dbReference>
<dbReference type="PRINTS" id="PR00260">
    <property type="entry name" value="CHEMTRNSDUCR"/>
</dbReference>
<dbReference type="GO" id="GO:0006935">
    <property type="term" value="P:chemotaxis"/>
    <property type="evidence" value="ECO:0007669"/>
    <property type="project" value="InterPro"/>
</dbReference>
<reference evidence="8 9" key="1">
    <citation type="journal article" date="2012" name="Front. Microbiol.">
        <title>Draft Genome Sequence of the Virulent Strain 01-B526 of the Fish Pathogen Aeromonas salmonicida.</title>
        <authorList>
            <person name="Charette S.J."/>
            <person name="Brochu F."/>
            <person name="Boyle B."/>
            <person name="Filion G."/>
            <person name="Tanaka K.H."/>
            <person name="Derome N."/>
        </authorList>
    </citation>
    <scope>NUCLEOTIDE SEQUENCE [LARGE SCALE GENOMIC DNA]</scope>
    <source>
        <strain evidence="8 9">P11</strain>
    </source>
</reference>
<dbReference type="InterPro" id="IPR004089">
    <property type="entry name" value="MCPsignal_dom"/>
</dbReference>
<keyword evidence="4" id="KW-0175">Coiled coil</keyword>
<protein>
    <submittedName>
        <fullName evidence="8">Methyl-accepting chemotaxis protein 4</fullName>
    </submittedName>
</protein>
<dbReference type="Pfam" id="PF00015">
    <property type="entry name" value="MCPsignal"/>
    <property type="match status" value="1"/>
</dbReference>
<evidence type="ECO:0000256" key="2">
    <source>
        <dbReference type="ARBA" id="ARBA00029447"/>
    </source>
</evidence>
<dbReference type="Proteomes" id="UP000093954">
    <property type="component" value="Unassembled WGS sequence"/>
</dbReference>
<feature type="transmembrane region" description="Helical" evidence="5">
    <location>
        <begin position="190"/>
        <end position="213"/>
    </location>
</feature>
<accession>A0A1A6AVR0</accession>
<dbReference type="CDD" id="cd06225">
    <property type="entry name" value="HAMP"/>
    <property type="match status" value="1"/>
</dbReference>
<keyword evidence="1 3" id="KW-0807">Transducer</keyword>
<dbReference type="GO" id="GO:0004888">
    <property type="term" value="F:transmembrane signaling receptor activity"/>
    <property type="evidence" value="ECO:0007669"/>
    <property type="project" value="InterPro"/>
</dbReference>
<evidence type="ECO:0000259" key="6">
    <source>
        <dbReference type="PROSITE" id="PS50111"/>
    </source>
</evidence>
<dbReference type="PANTHER" id="PTHR32089">
    <property type="entry name" value="METHYL-ACCEPTING CHEMOTAXIS PROTEIN MCPB"/>
    <property type="match status" value="1"/>
</dbReference>
<dbReference type="Pfam" id="PF12729">
    <property type="entry name" value="4HB_MCP_1"/>
    <property type="match status" value="1"/>
</dbReference>
<proteinExistence type="inferred from homology"/>
<evidence type="ECO:0000256" key="3">
    <source>
        <dbReference type="PROSITE-ProRule" id="PRU00284"/>
    </source>
</evidence>
<dbReference type="Gene3D" id="1.10.287.950">
    <property type="entry name" value="Methyl-accepting chemotaxis protein"/>
    <property type="match status" value="1"/>
</dbReference>
<keyword evidence="5" id="KW-0812">Transmembrane</keyword>
<feature type="domain" description="HAMP" evidence="7">
    <location>
        <begin position="211"/>
        <end position="263"/>
    </location>
</feature>
<evidence type="ECO:0000313" key="8">
    <source>
        <dbReference type="EMBL" id="OBR94123.1"/>
    </source>
</evidence>
<dbReference type="GO" id="GO:0016020">
    <property type="term" value="C:membrane"/>
    <property type="evidence" value="ECO:0007669"/>
    <property type="project" value="InterPro"/>
</dbReference>